<keyword evidence="2" id="KW-0862">Zinc</keyword>
<dbReference type="Proteomes" id="UP000008066">
    <property type="component" value="Unassembled WGS sequence"/>
</dbReference>
<evidence type="ECO:0000256" key="6">
    <source>
        <dbReference type="ARBA" id="ARBA00023242"/>
    </source>
</evidence>
<dbReference type="InterPro" id="IPR021858">
    <property type="entry name" value="Fun_TF"/>
</dbReference>
<protein>
    <recommendedName>
        <fullName evidence="10">C6 transcription factor</fullName>
    </recommendedName>
</protein>
<dbReference type="OMA" id="DMNMDFL"/>
<dbReference type="OrthoDB" id="5333823at2759"/>
<dbReference type="Pfam" id="PF11951">
    <property type="entry name" value="Fungal_trans_2"/>
    <property type="match status" value="2"/>
</dbReference>
<evidence type="ECO:0000256" key="1">
    <source>
        <dbReference type="ARBA" id="ARBA00004123"/>
    </source>
</evidence>
<dbReference type="RefSeq" id="XP_006692178.1">
    <property type="nucleotide sequence ID" value="XM_006692115.1"/>
</dbReference>
<dbReference type="PANTHER" id="PTHR37534:SF38">
    <property type="entry name" value="ZN(2)-C6 FUNGAL-TYPE DOMAIN-CONTAINING PROTEIN"/>
    <property type="match status" value="1"/>
</dbReference>
<gene>
    <name evidence="8" type="ORF">CTHT_0016760</name>
</gene>
<dbReference type="GO" id="GO:0000976">
    <property type="term" value="F:transcription cis-regulatory region binding"/>
    <property type="evidence" value="ECO:0007669"/>
    <property type="project" value="TreeGrafter"/>
</dbReference>
<accession>G0S2C6</accession>
<dbReference type="STRING" id="759272.G0S2C6"/>
<evidence type="ECO:0000256" key="2">
    <source>
        <dbReference type="ARBA" id="ARBA00022833"/>
    </source>
</evidence>
<evidence type="ECO:0000313" key="8">
    <source>
        <dbReference type="EMBL" id="EGS22159.1"/>
    </source>
</evidence>
<evidence type="ECO:0000256" key="5">
    <source>
        <dbReference type="ARBA" id="ARBA00023163"/>
    </source>
</evidence>
<dbReference type="GeneID" id="18255714"/>
<dbReference type="HOGENOM" id="CLU_021380_1_0_1"/>
<dbReference type="AlphaFoldDB" id="G0S2C6"/>
<dbReference type="KEGG" id="cthr:CTHT_0016760"/>
<reference evidence="8 9" key="1">
    <citation type="journal article" date="2011" name="Cell">
        <title>Insight into structure and assembly of the nuclear pore complex by utilizing the genome of a eukaryotic thermophile.</title>
        <authorList>
            <person name="Amlacher S."/>
            <person name="Sarges P."/>
            <person name="Flemming D."/>
            <person name="van Noort V."/>
            <person name="Kunze R."/>
            <person name="Devos D.P."/>
            <person name="Arumugam M."/>
            <person name="Bork P."/>
            <person name="Hurt E."/>
        </authorList>
    </citation>
    <scope>NUCLEOTIDE SEQUENCE [LARGE SCALE GENOMIC DNA]</scope>
    <source>
        <strain evidence="9">DSM 1495 / CBS 144.50 / IMI 039719</strain>
    </source>
</reference>
<proteinExistence type="predicted"/>
<dbReference type="GO" id="GO:0045944">
    <property type="term" value="P:positive regulation of transcription by RNA polymerase II"/>
    <property type="evidence" value="ECO:0007669"/>
    <property type="project" value="TreeGrafter"/>
</dbReference>
<dbReference type="EMBL" id="GL988040">
    <property type="protein sequence ID" value="EGS22159.1"/>
    <property type="molecule type" value="Genomic_DNA"/>
</dbReference>
<keyword evidence="5" id="KW-0804">Transcription</keyword>
<evidence type="ECO:0000313" key="9">
    <source>
        <dbReference type="Proteomes" id="UP000008066"/>
    </source>
</evidence>
<organism evidence="9">
    <name type="scientific">Chaetomium thermophilum (strain DSM 1495 / CBS 144.50 / IMI 039719)</name>
    <name type="common">Thermochaetoides thermophila</name>
    <dbReference type="NCBI Taxonomy" id="759272"/>
    <lineage>
        <taxon>Eukaryota</taxon>
        <taxon>Fungi</taxon>
        <taxon>Dikarya</taxon>
        <taxon>Ascomycota</taxon>
        <taxon>Pezizomycotina</taxon>
        <taxon>Sordariomycetes</taxon>
        <taxon>Sordariomycetidae</taxon>
        <taxon>Sordariales</taxon>
        <taxon>Chaetomiaceae</taxon>
        <taxon>Thermochaetoides</taxon>
    </lineage>
</organism>
<feature type="region of interest" description="Disordered" evidence="7">
    <location>
        <begin position="292"/>
        <end position="380"/>
    </location>
</feature>
<name>G0S2C6_CHATD</name>
<evidence type="ECO:0000256" key="4">
    <source>
        <dbReference type="ARBA" id="ARBA00023125"/>
    </source>
</evidence>
<dbReference type="GO" id="GO:0005634">
    <property type="term" value="C:nucleus"/>
    <property type="evidence" value="ECO:0007669"/>
    <property type="project" value="UniProtKB-SubCell"/>
</dbReference>
<sequence>MQPLFPGLETVEDMIFWRHYNEHLSTVLTVEGEHRNAFKDIMVPIAVRHQGLMHSILSLASKHLDFDTPYGINLLKNNPTTSREALRERSIYHHEQARQKFYEDIESTNGKPSIDDKTLISARYGQMLCFLLEALAEGSPRGEHRLHLNAYRSLISTSPPEDPAFLSFISEFFQYHIYADELIHTALAGDNNWPPKRPPPVLDIHPPRLLGVADGMLECLSEITAIRNSIRANMLAEEDPVVDYEKLYRATQIDAKIREWVSDWPSGDNRNRVTAIYQQMLWIYLVRTVYPPSSSPPPSLPSSTTSSAMRYGSPSHSRPTSSVVNTPPQSASTSCASSPRLAASNPMHDDKEPTPARTYSQHPGGRTADSPPPTRHPVHHDPRITQAVDEALSLLEEFKPSDPCQTLLLLPCFLIGTAAFSTTQQRRIRGVIRNVRGYTGLRNADRVMEVLEEIWRLMEMGQWAAVWDWPGVARRLGLDFIPA</sequence>
<evidence type="ECO:0008006" key="10">
    <source>
        <dbReference type="Google" id="ProtNLM"/>
    </source>
</evidence>
<feature type="compositionally biased region" description="Polar residues" evidence="7">
    <location>
        <begin position="314"/>
        <end position="337"/>
    </location>
</feature>
<keyword evidence="3" id="KW-0805">Transcription regulation</keyword>
<dbReference type="eggNOG" id="ENOG502QU5N">
    <property type="taxonomic scope" value="Eukaryota"/>
</dbReference>
<dbReference type="PANTHER" id="PTHR37534">
    <property type="entry name" value="TRANSCRIPTIONAL ACTIVATOR PROTEIN UGA3"/>
    <property type="match status" value="1"/>
</dbReference>
<keyword evidence="9" id="KW-1185">Reference proteome</keyword>
<dbReference type="GO" id="GO:0003700">
    <property type="term" value="F:DNA-binding transcription factor activity"/>
    <property type="evidence" value="ECO:0007669"/>
    <property type="project" value="TreeGrafter"/>
</dbReference>
<keyword evidence="6" id="KW-0539">Nucleus</keyword>
<evidence type="ECO:0000256" key="7">
    <source>
        <dbReference type="SAM" id="MobiDB-lite"/>
    </source>
</evidence>
<evidence type="ECO:0000256" key="3">
    <source>
        <dbReference type="ARBA" id="ARBA00023015"/>
    </source>
</evidence>
<comment type="subcellular location">
    <subcellularLocation>
        <location evidence="1">Nucleus</location>
    </subcellularLocation>
</comment>
<keyword evidence="4" id="KW-0238">DNA-binding</keyword>